<proteinExistence type="predicted"/>
<comment type="caution">
    <text evidence="1">The sequence shown here is derived from an EMBL/GenBank/DDBJ whole genome shotgun (WGS) entry which is preliminary data.</text>
</comment>
<dbReference type="AlphaFoldDB" id="A0A0F9EHG9"/>
<name>A0A0F9EHG9_9ZZZZ</name>
<dbReference type="EMBL" id="LAZR01024926">
    <property type="protein sequence ID" value="KKL73548.1"/>
    <property type="molecule type" value="Genomic_DNA"/>
</dbReference>
<gene>
    <name evidence="1" type="ORF">LCGC14_2073790</name>
</gene>
<organism evidence="1">
    <name type="scientific">marine sediment metagenome</name>
    <dbReference type="NCBI Taxonomy" id="412755"/>
    <lineage>
        <taxon>unclassified sequences</taxon>
        <taxon>metagenomes</taxon>
        <taxon>ecological metagenomes</taxon>
    </lineage>
</organism>
<accession>A0A0F9EHG9</accession>
<sequence>MTDPCKIFRFAVDDGPCCPEEAPCECSCSLCDPSGEAPCCWKVVLAGSISNDGCSDCSSLLDTFYLQQESSGSCVWQCLWHRDIDCLDSDDPTLTLYLDGSDYKIKVEFGDNRWVKSYGASKPSCCDIIGDVLTHEASGSDCDTSSTTCTITRVIEPCICPSCPGCIDYESPLTLQATLSGYTAYMPDICDGMCPNLNDTFIFTRVASGIGWDYWIVGCMWEYDFDPYLECPLEGGYEIRKLVLFTAYDGSAGSDTYLVLGFWGYWYGLARFFEITSLRHRNGQNDYDCMNLDVTLTNVGGAFCNHSSAQAVVTNV</sequence>
<evidence type="ECO:0000313" key="1">
    <source>
        <dbReference type="EMBL" id="KKL73548.1"/>
    </source>
</evidence>
<reference evidence="1" key="1">
    <citation type="journal article" date="2015" name="Nature">
        <title>Complex archaea that bridge the gap between prokaryotes and eukaryotes.</title>
        <authorList>
            <person name="Spang A."/>
            <person name="Saw J.H."/>
            <person name="Jorgensen S.L."/>
            <person name="Zaremba-Niedzwiedzka K."/>
            <person name="Martijn J."/>
            <person name="Lind A.E."/>
            <person name="van Eijk R."/>
            <person name="Schleper C."/>
            <person name="Guy L."/>
            <person name="Ettema T.J."/>
        </authorList>
    </citation>
    <scope>NUCLEOTIDE SEQUENCE</scope>
</reference>
<protein>
    <submittedName>
        <fullName evidence="1">Uncharacterized protein</fullName>
    </submittedName>
</protein>